<evidence type="ECO:0000259" key="1">
    <source>
        <dbReference type="Pfam" id="PF13568"/>
    </source>
</evidence>
<organism evidence="2 3">
    <name type="scientific">Marivirga atlantica</name>
    <dbReference type="NCBI Taxonomy" id="1548457"/>
    <lineage>
        <taxon>Bacteria</taxon>
        <taxon>Pseudomonadati</taxon>
        <taxon>Bacteroidota</taxon>
        <taxon>Cytophagia</taxon>
        <taxon>Cytophagales</taxon>
        <taxon>Marivirgaceae</taxon>
        <taxon>Marivirga</taxon>
    </lineage>
</organism>
<feature type="domain" description="Outer membrane protein beta-barrel" evidence="1">
    <location>
        <begin position="31"/>
        <end position="213"/>
    </location>
</feature>
<reference evidence="2" key="1">
    <citation type="submission" date="2021-01" db="EMBL/GenBank/DDBJ databases">
        <title>Marivirga sp. nov., isolated from intertidal surface sediments.</title>
        <authorList>
            <person name="Zhang M."/>
        </authorList>
    </citation>
    <scope>NUCLEOTIDE SEQUENCE</scope>
    <source>
        <strain evidence="2">SM1354</strain>
    </source>
</reference>
<accession>A0A937A7X4</accession>
<dbReference type="SUPFAM" id="SSF56925">
    <property type="entry name" value="OMPA-like"/>
    <property type="match status" value="1"/>
</dbReference>
<evidence type="ECO:0000313" key="2">
    <source>
        <dbReference type="EMBL" id="MBL0763830.1"/>
    </source>
</evidence>
<dbReference type="RefSeq" id="WP_201916840.1">
    <property type="nucleotide sequence ID" value="NZ_JAERQG010000001.1"/>
</dbReference>
<evidence type="ECO:0000313" key="3">
    <source>
        <dbReference type="Proteomes" id="UP000642920"/>
    </source>
</evidence>
<gene>
    <name evidence="2" type="ORF">JKP34_01125</name>
</gene>
<proteinExistence type="predicted"/>
<dbReference type="EMBL" id="JAERQG010000001">
    <property type="protein sequence ID" value="MBL0763830.1"/>
    <property type="molecule type" value="Genomic_DNA"/>
</dbReference>
<dbReference type="Proteomes" id="UP000642920">
    <property type="component" value="Unassembled WGS sequence"/>
</dbReference>
<dbReference type="AlphaFoldDB" id="A0A937A7X4"/>
<name>A0A937A7X4_9BACT</name>
<dbReference type="InterPro" id="IPR011250">
    <property type="entry name" value="OMP/PagP_B-barrel"/>
</dbReference>
<keyword evidence="3" id="KW-1185">Reference proteome</keyword>
<sequence length="267" mass="30887">MRCIKRILTLHLIITCLTVLGIEPLYAQFYIGPKAGARLSWFEYEDFDTEAYKKEPSFGYNVGVSTAFKVRKRIFLECDVLYSNQKKIVKGVIDQRLKNKATYHYLNLPILYKVDFSQSLWDRNFKWYMGAGPNINLWLGGKGSLKAVELFEESIDKLNYEISFEEYPEDPVLGLLYVPEANRVQLGLIFSSGLKFEPAPGQTLNVELQFQWGHSVMANQEALFGGVFAYQDDFRTKAHSVQLSVSYMFDIITKGKKEKRLYYEKLD</sequence>
<dbReference type="InterPro" id="IPR025665">
    <property type="entry name" value="Beta-barrel_OMP_2"/>
</dbReference>
<comment type="caution">
    <text evidence="2">The sequence shown here is derived from an EMBL/GenBank/DDBJ whole genome shotgun (WGS) entry which is preliminary data.</text>
</comment>
<protein>
    <submittedName>
        <fullName evidence="2">PorT family protein</fullName>
    </submittedName>
</protein>
<dbReference type="Pfam" id="PF13568">
    <property type="entry name" value="OMP_b-brl_2"/>
    <property type="match status" value="1"/>
</dbReference>